<accession>A0AAV2QRR6</accession>
<reference evidence="1 2" key="1">
    <citation type="submission" date="2024-05" db="EMBL/GenBank/DDBJ databases">
        <authorList>
            <person name="Wallberg A."/>
        </authorList>
    </citation>
    <scope>NUCLEOTIDE SEQUENCE [LARGE SCALE GENOMIC DNA]</scope>
</reference>
<proteinExistence type="predicted"/>
<dbReference type="Proteomes" id="UP001497623">
    <property type="component" value="Unassembled WGS sequence"/>
</dbReference>
<dbReference type="EMBL" id="CAXKWB010010318">
    <property type="protein sequence ID" value="CAL4097555.1"/>
    <property type="molecule type" value="Genomic_DNA"/>
</dbReference>
<gene>
    <name evidence="1" type="ORF">MNOR_LOCUS16017</name>
</gene>
<evidence type="ECO:0008006" key="3">
    <source>
        <dbReference type="Google" id="ProtNLM"/>
    </source>
</evidence>
<evidence type="ECO:0000313" key="1">
    <source>
        <dbReference type="EMBL" id="CAL4097555.1"/>
    </source>
</evidence>
<protein>
    <recommendedName>
        <fullName evidence="3">Reverse transcriptase zinc-binding domain-containing protein</fullName>
    </recommendedName>
</protein>
<organism evidence="1 2">
    <name type="scientific">Meganyctiphanes norvegica</name>
    <name type="common">Northern krill</name>
    <name type="synonym">Thysanopoda norvegica</name>
    <dbReference type="NCBI Taxonomy" id="48144"/>
    <lineage>
        <taxon>Eukaryota</taxon>
        <taxon>Metazoa</taxon>
        <taxon>Ecdysozoa</taxon>
        <taxon>Arthropoda</taxon>
        <taxon>Crustacea</taxon>
        <taxon>Multicrustacea</taxon>
        <taxon>Malacostraca</taxon>
        <taxon>Eumalacostraca</taxon>
        <taxon>Eucarida</taxon>
        <taxon>Euphausiacea</taxon>
        <taxon>Euphausiidae</taxon>
        <taxon>Meganyctiphanes</taxon>
    </lineage>
</organism>
<name>A0AAV2QRR6_MEGNR</name>
<sequence length="141" mass="17309">MYEQEWHYELSQKSSCTLYRSFKLNLELEKYLTLPNSSDKINICKFRYRNTKIPVVILGYRNRYQPYEERMCSMCNRNEIGDEYHYILQCPTFQSHRRKLLNNYYVRNPSMNKFSQLLQSENIKIQTKLAKLIKEIRKIFR</sequence>
<comment type="caution">
    <text evidence="1">The sequence shown here is derived from an EMBL/GenBank/DDBJ whole genome shotgun (WGS) entry which is preliminary data.</text>
</comment>
<keyword evidence="2" id="KW-1185">Reference proteome</keyword>
<evidence type="ECO:0000313" key="2">
    <source>
        <dbReference type="Proteomes" id="UP001497623"/>
    </source>
</evidence>
<dbReference type="AlphaFoldDB" id="A0AAV2QRR6"/>